<proteinExistence type="predicted"/>
<keyword evidence="2" id="KW-0396">Initiation factor</keyword>
<dbReference type="EMBL" id="CP111015">
    <property type="protein sequence ID" value="WAR03841.1"/>
    <property type="molecule type" value="Genomic_DNA"/>
</dbReference>
<gene>
    <name evidence="6" type="ORF">MAR_010399</name>
</gene>
<feature type="region of interest" description="Disordered" evidence="4">
    <location>
        <begin position="147"/>
        <end position="174"/>
    </location>
</feature>
<dbReference type="Proteomes" id="UP001164746">
    <property type="component" value="Chromosome 4"/>
</dbReference>
<dbReference type="InterPro" id="IPR008905">
    <property type="entry name" value="EIF3C_N_dom"/>
</dbReference>
<dbReference type="InterPro" id="IPR027516">
    <property type="entry name" value="EIF3C"/>
</dbReference>
<protein>
    <submittedName>
        <fullName evidence="6">EIF3C-like protein</fullName>
    </submittedName>
</protein>
<sequence length="424" mass="49021">YDDLKNIIKDLKNKKKIKDLSNVLTEFESLLKAYDKAKKVVEKEGIPRFYIRTLVELEDFVTECWEDREGRKKLNKSHAKSLTTLRQKLKKYARDFESEMESAVDDDDEDEWSQSESDSEEDEDAPTDYTNMAAYFLKEKTSDDKKETKAQKKLKRQLVKKDADKDEDEGEWEEVTGKGGVPMVVKLYEITAARGKKGTDRQEQIELLKELYSIAEANKLGYAMSVKITFNITAAIYDYNPNIATCMKSDMWDICVDGVKTLLGMLKEHSDITVGANITEDTESLEKSPFLVRGCILTVVERMCEEYTKMLQACDAHSTEYVERLRDDVKVCAIVDELVNYLEGRATSEEICRAYLRKTNQCTEADMDVLCKFIYTNDSTDRLRTRAILCQIYHHALHDRWFQARDLMLMSHLQDNSHHSDVPT</sequence>
<evidence type="ECO:0000256" key="4">
    <source>
        <dbReference type="SAM" id="MobiDB-lite"/>
    </source>
</evidence>
<feature type="domain" description="Eukaryotic translation initiation factor 3 subunit C N-terminal" evidence="5">
    <location>
        <begin position="364"/>
        <end position="424"/>
    </location>
</feature>
<feature type="compositionally biased region" description="Acidic residues" evidence="4">
    <location>
        <begin position="165"/>
        <end position="174"/>
    </location>
</feature>
<evidence type="ECO:0000256" key="1">
    <source>
        <dbReference type="ARBA" id="ARBA00022490"/>
    </source>
</evidence>
<reference evidence="6" key="1">
    <citation type="submission" date="2022-11" db="EMBL/GenBank/DDBJ databases">
        <title>Centuries of genome instability and evolution in soft-shell clam transmissible cancer (bioRxiv).</title>
        <authorList>
            <person name="Hart S.F.M."/>
            <person name="Yonemitsu M.A."/>
            <person name="Giersch R.M."/>
            <person name="Beal B.F."/>
            <person name="Arriagada G."/>
            <person name="Davis B.W."/>
            <person name="Ostrander E.A."/>
            <person name="Goff S.P."/>
            <person name="Metzger M.J."/>
        </authorList>
    </citation>
    <scope>NUCLEOTIDE SEQUENCE</scope>
    <source>
        <strain evidence="6">MELC-2E11</strain>
        <tissue evidence="6">Siphon/mantle</tissue>
    </source>
</reference>
<name>A0ABY7E5L9_MYAAR</name>
<evidence type="ECO:0000256" key="3">
    <source>
        <dbReference type="ARBA" id="ARBA00022917"/>
    </source>
</evidence>
<dbReference type="PANTHER" id="PTHR13937:SF0">
    <property type="entry name" value="EUKARYOTIC TRANSLATION INITIATION FACTOR 3 SUBUNIT C-RELATED"/>
    <property type="match status" value="1"/>
</dbReference>
<feature type="region of interest" description="Disordered" evidence="4">
    <location>
        <begin position="100"/>
        <end position="128"/>
    </location>
</feature>
<dbReference type="Pfam" id="PF05470">
    <property type="entry name" value="eIF-3c_N"/>
    <property type="match status" value="2"/>
</dbReference>
<keyword evidence="7" id="KW-1185">Reference proteome</keyword>
<feature type="compositionally biased region" description="Acidic residues" evidence="4">
    <location>
        <begin position="100"/>
        <end position="126"/>
    </location>
</feature>
<organism evidence="6 7">
    <name type="scientific">Mya arenaria</name>
    <name type="common">Soft-shell clam</name>
    <dbReference type="NCBI Taxonomy" id="6604"/>
    <lineage>
        <taxon>Eukaryota</taxon>
        <taxon>Metazoa</taxon>
        <taxon>Spiralia</taxon>
        <taxon>Lophotrochozoa</taxon>
        <taxon>Mollusca</taxon>
        <taxon>Bivalvia</taxon>
        <taxon>Autobranchia</taxon>
        <taxon>Heteroconchia</taxon>
        <taxon>Euheterodonta</taxon>
        <taxon>Imparidentia</taxon>
        <taxon>Neoheterodontei</taxon>
        <taxon>Myida</taxon>
        <taxon>Myoidea</taxon>
        <taxon>Myidae</taxon>
        <taxon>Mya</taxon>
    </lineage>
</organism>
<evidence type="ECO:0000313" key="7">
    <source>
        <dbReference type="Proteomes" id="UP001164746"/>
    </source>
</evidence>
<dbReference type="PANTHER" id="PTHR13937">
    <property type="entry name" value="EUKARYOTIC TRANSLATION INITATION FACTOR 3, SUBUNIT 8 EIF3S8 -RELATED"/>
    <property type="match status" value="1"/>
</dbReference>
<evidence type="ECO:0000256" key="2">
    <source>
        <dbReference type="ARBA" id="ARBA00022540"/>
    </source>
</evidence>
<keyword evidence="1" id="KW-0963">Cytoplasm</keyword>
<keyword evidence="3" id="KW-0648">Protein biosynthesis</keyword>
<evidence type="ECO:0000259" key="5">
    <source>
        <dbReference type="Pfam" id="PF05470"/>
    </source>
</evidence>
<feature type="non-terminal residue" evidence="6">
    <location>
        <position position="1"/>
    </location>
</feature>
<feature type="non-terminal residue" evidence="6">
    <location>
        <position position="424"/>
    </location>
</feature>
<evidence type="ECO:0000313" key="6">
    <source>
        <dbReference type="EMBL" id="WAR03841.1"/>
    </source>
</evidence>
<feature type="domain" description="Eukaryotic translation initiation factor 3 subunit C N-terminal" evidence="5">
    <location>
        <begin position="1"/>
        <end position="360"/>
    </location>
</feature>
<accession>A0ABY7E5L9</accession>